<dbReference type="GO" id="GO:0016787">
    <property type="term" value="F:hydrolase activity"/>
    <property type="evidence" value="ECO:0007669"/>
    <property type="project" value="UniProtKB-KW"/>
</dbReference>
<dbReference type="EMBL" id="SLXQ01000001">
    <property type="protein sequence ID" value="TCP56955.1"/>
    <property type="molecule type" value="Genomic_DNA"/>
</dbReference>
<protein>
    <submittedName>
        <fullName evidence="1">Acyl-CoA thioester hydrolase</fullName>
    </submittedName>
</protein>
<keyword evidence="2" id="KW-1185">Reference proteome</keyword>
<dbReference type="InterPro" id="IPR029069">
    <property type="entry name" value="HotDog_dom_sf"/>
</dbReference>
<dbReference type="AlphaFoldDB" id="A0A4R2RBZ9"/>
<accession>A0A4R2RBZ9</accession>
<name>A0A4R2RBZ9_9PSEU</name>
<dbReference type="Proteomes" id="UP000294911">
    <property type="component" value="Unassembled WGS sequence"/>
</dbReference>
<dbReference type="OrthoDB" id="9799036at2"/>
<keyword evidence="1" id="KW-0378">Hydrolase</keyword>
<dbReference type="RefSeq" id="WP_132875487.1">
    <property type="nucleotide sequence ID" value="NZ_SLXQ01000001.1"/>
</dbReference>
<reference evidence="1 2" key="1">
    <citation type="submission" date="2019-03" db="EMBL/GenBank/DDBJ databases">
        <title>Genomic Encyclopedia of Type Strains, Phase IV (KMG-IV): sequencing the most valuable type-strain genomes for metagenomic binning, comparative biology and taxonomic classification.</title>
        <authorList>
            <person name="Goeker M."/>
        </authorList>
    </citation>
    <scope>NUCLEOTIDE SEQUENCE [LARGE SCALE GENOMIC DNA]</scope>
    <source>
        <strain evidence="1 2">DSM 45765</strain>
    </source>
</reference>
<comment type="caution">
    <text evidence="1">The sequence shown here is derived from an EMBL/GenBank/DDBJ whole genome shotgun (WGS) entry which is preliminary data.</text>
</comment>
<evidence type="ECO:0000313" key="2">
    <source>
        <dbReference type="Proteomes" id="UP000294911"/>
    </source>
</evidence>
<dbReference type="CDD" id="cd00586">
    <property type="entry name" value="4HBT"/>
    <property type="match status" value="1"/>
</dbReference>
<organism evidence="1 2">
    <name type="scientific">Tamaricihabitans halophyticus</name>
    <dbReference type="NCBI Taxonomy" id="1262583"/>
    <lineage>
        <taxon>Bacteria</taxon>
        <taxon>Bacillati</taxon>
        <taxon>Actinomycetota</taxon>
        <taxon>Actinomycetes</taxon>
        <taxon>Pseudonocardiales</taxon>
        <taxon>Pseudonocardiaceae</taxon>
        <taxon>Tamaricihabitans</taxon>
    </lineage>
</organism>
<sequence length="133" mass="14876">MADVANKDGFVQRIEVRYGDCDMQGVVFNANYLGYVDHALANWFRHALGGNFLTEFDYMVKRVTLDWTAPAKAFDIVEATPFVGRWGRTSFDPRVIMRVGAQEIARADLVYVSVSPGTHEPTPVPEHVRAALS</sequence>
<proteinExistence type="predicted"/>
<evidence type="ECO:0000313" key="1">
    <source>
        <dbReference type="EMBL" id="TCP56955.1"/>
    </source>
</evidence>
<dbReference type="SUPFAM" id="SSF54637">
    <property type="entry name" value="Thioesterase/thiol ester dehydrase-isomerase"/>
    <property type="match status" value="1"/>
</dbReference>
<dbReference type="Pfam" id="PF13279">
    <property type="entry name" value="4HBT_2"/>
    <property type="match status" value="1"/>
</dbReference>
<gene>
    <name evidence="1" type="ORF">EV191_101904</name>
</gene>
<dbReference type="Gene3D" id="3.10.129.10">
    <property type="entry name" value="Hotdog Thioesterase"/>
    <property type="match status" value="1"/>
</dbReference>